<dbReference type="RefSeq" id="WP_281832811.1">
    <property type="nucleotide sequence ID" value="NZ_BSDY01000001.1"/>
</dbReference>
<reference evidence="1" key="1">
    <citation type="submission" date="2022-12" db="EMBL/GenBank/DDBJ databases">
        <title>Reference genome sequencing for broad-spectrum identification of bacterial and archaeal isolates by mass spectrometry.</title>
        <authorList>
            <person name="Sekiguchi Y."/>
            <person name="Tourlousse D.M."/>
        </authorList>
    </citation>
    <scope>NUCLEOTIDE SEQUENCE</scope>
    <source>
        <strain evidence="1">10succ1</strain>
    </source>
</reference>
<dbReference type="Proteomes" id="UP001144471">
    <property type="component" value="Unassembled WGS sequence"/>
</dbReference>
<comment type="caution">
    <text evidence="1">The sequence shown here is derived from an EMBL/GenBank/DDBJ whole genome shotgun (WGS) entry which is preliminary data.</text>
</comment>
<protein>
    <recommendedName>
        <fullName evidence="3">Ada DNA repair metal-binding domain-containing protein</fullName>
    </recommendedName>
</protein>
<name>A0A9W6GJ42_9FUSO</name>
<evidence type="ECO:0008006" key="3">
    <source>
        <dbReference type="Google" id="ProtNLM"/>
    </source>
</evidence>
<dbReference type="EMBL" id="BSDY01000001">
    <property type="protein sequence ID" value="GLI54791.1"/>
    <property type="molecule type" value="Genomic_DNA"/>
</dbReference>
<gene>
    <name evidence="1" type="ORF">PM10SUCC1_03060</name>
</gene>
<keyword evidence="2" id="KW-1185">Reference proteome</keyword>
<evidence type="ECO:0000313" key="1">
    <source>
        <dbReference type="EMBL" id="GLI54791.1"/>
    </source>
</evidence>
<sequence length="92" mass="10192">MTVFLTGLVVLLFISLCIKRALLAKEAALETTVSCVGVNSHCFSDDKVVYISHASKKYHRQGCHFILDEEMPINVDEAKNLGFSSCKVCKPE</sequence>
<proteinExistence type="predicted"/>
<accession>A0A9W6GJ42</accession>
<dbReference type="Gene3D" id="3.40.10.10">
    <property type="entry name" value="DNA Methylphosphotriester Repair Domain"/>
    <property type="match status" value="1"/>
</dbReference>
<dbReference type="SUPFAM" id="SSF57884">
    <property type="entry name" value="Ada DNA repair protein, N-terminal domain (N-Ada 10)"/>
    <property type="match status" value="1"/>
</dbReference>
<evidence type="ECO:0000313" key="2">
    <source>
        <dbReference type="Proteomes" id="UP001144471"/>
    </source>
</evidence>
<dbReference type="AlphaFoldDB" id="A0A9W6GJ42"/>
<organism evidence="1 2">
    <name type="scientific">Propionigenium maris DSM 9537</name>
    <dbReference type="NCBI Taxonomy" id="1123000"/>
    <lineage>
        <taxon>Bacteria</taxon>
        <taxon>Fusobacteriati</taxon>
        <taxon>Fusobacteriota</taxon>
        <taxon>Fusobacteriia</taxon>
        <taxon>Fusobacteriales</taxon>
        <taxon>Fusobacteriaceae</taxon>
        <taxon>Propionigenium</taxon>
    </lineage>
</organism>
<dbReference type="InterPro" id="IPR035451">
    <property type="entry name" value="Ada-like_dom_sf"/>
</dbReference>